<dbReference type="InterPro" id="IPR011006">
    <property type="entry name" value="CheY-like_superfamily"/>
</dbReference>
<evidence type="ECO:0000256" key="6">
    <source>
        <dbReference type="ARBA" id="ARBA00022777"/>
    </source>
</evidence>
<keyword evidence="3" id="KW-0600">Photoreceptor protein</keyword>
<dbReference type="GO" id="GO:0009881">
    <property type="term" value="F:photoreceptor activity"/>
    <property type="evidence" value="ECO:0007669"/>
    <property type="project" value="UniProtKB-KW"/>
</dbReference>
<dbReference type="SMART" id="SM00448">
    <property type="entry name" value="REC"/>
    <property type="match status" value="1"/>
</dbReference>
<dbReference type="PANTHER" id="PTHR43047">
    <property type="entry name" value="TWO-COMPONENT HISTIDINE PROTEIN KINASE"/>
    <property type="match status" value="1"/>
</dbReference>
<dbReference type="SUPFAM" id="SSF52172">
    <property type="entry name" value="CheY-like"/>
    <property type="match status" value="1"/>
</dbReference>
<feature type="domain" description="Histidine kinase" evidence="9">
    <location>
        <begin position="220"/>
        <end position="486"/>
    </location>
</feature>
<dbReference type="GO" id="GO:0004673">
    <property type="term" value="F:protein histidine kinase activity"/>
    <property type="evidence" value="ECO:0007669"/>
    <property type="project" value="UniProtKB-EC"/>
</dbReference>
<dbReference type="SMART" id="SM00387">
    <property type="entry name" value="HATPase_c"/>
    <property type="match status" value="1"/>
</dbReference>
<dbReference type="InterPro" id="IPR035965">
    <property type="entry name" value="PAS-like_dom_sf"/>
</dbReference>
<dbReference type="AlphaFoldDB" id="A0A7S0SE82"/>
<evidence type="ECO:0000256" key="2">
    <source>
        <dbReference type="ARBA" id="ARBA00012438"/>
    </source>
</evidence>
<evidence type="ECO:0000256" key="7">
    <source>
        <dbReference type="PROSITE-ProRule" id="PRU00169"/>
    </source>
</evidence>
<dbReference type="Gene3D" id="3.30.450.20">
    <property type="entry name" value="PAS domain"/>
    <property type="match status" value="1"/>
</dbReference>
<evidence type="ECO:0000259" key="10">
    <source>
        <dbReference type="PROSITE" id="PS50110"/>
    </source>
</evidence>
<feature type="region of interest" description="Disordered" evidence="8">
    <location>
        <begin position="594"/>
        <end position="621"/>
    </location>
</feature>
<dbReference type="Gene3D" id="3.40.50.2300">
    <property type="match status" value="1"/>
</dbReference>
<dbReference type="CDD" id="cd00130">
    <property type="entry name" value="PAS"/>
    <property type="match status" value="1"/>
</dbReference>
<keyword evidence="5" id="KW-0808">Transferase</keyword>
<dbReference type="SUPFAM" id="SSF55785">
    <property type="entry name" value="PYP-like sensor domain (PAS domain)"/>
    <property type="match status" value="1"/>
</dbReference>
<dbReference type="NCBIfam" id="TIGR00229">
    <property type="entry name" value="sensory_box"/>
    <property type="match status" value="1"/>
</dbReference>
<reference evidence="12" key="1">
    <citation type="submission" date="2021-01" db="EMBL/GenBank/DDBJ databases">
        <authorList>
            <person name="Corre E."/>
            <person name="Pelletier E."/>
            <person name="Niang G."/>
            <person name="Scheremetjew M."/>
            <person name="Finn R."/>
            <person name="Kale V."/>
            <person name="Holt S."/>
            <person name="Cochrane G."/>
            <person name="Meng A."/>
            <person name="Brown T."/>
            <person name="Cohen L."/>
        </authorList>
    </citation>
    <scope>NUCLEOTIDE SEQUENCE</scope>
    <source>
        <strain evidence="12">SL-175</strain>
    </source>
</reference>
<evidence type="ECO:0000256" key="5">
    <source>
        <dbReference type="ARBA" id="ARBA00022679"/>
    </source>
</evidence>
<dbReference type="Pfam" id="PF00072">
    <property type="entry name" value="Response_reg"/>
    <property type="match status" value="1"/>
</dbReference>
<evidence type="ECO:0000313" key="12">
    <source>
        <dbReference type="EMBL" id="CAD8704495.1"/>
    </source>
</evidence>
<dbReference type="Gene3D" id="3.30.565.10">
    <property type="entry name" value="Histidine kinase-like ATPase, C-terminal domain"/>
    <property type="match status" value="1"/>
</dbReference>
<accession>A0A7S0SE82</accession>
<dbReference type="GO" id="GO:0000160">
    <property type="term" value="P:phosphorelay signal transduction system"/>
    <property type="evidence" value="ECO:0007669"/>
    <property type="project" value="InterPro"/>
</dbReference>
<dbReference type="InterPro" id="IPR003594">
    <property type="entry name" value="HATPase_dom"/>
</dbReference>
<feature type="domain" description="PAS" evidence="11">
    <location>
        <begin position="78"/>
        <end position="147"/>
    </location>
</feature>
<feature type="modified residue" description="4-aspartylphosphate" evidence="7">
    <location>
        <position position="702"/>
    </location>
</feature>
<dbReference type="SMART" id="SM00091">
    <property type="entry name" value="PAS"/>
    <property type="match status" value="1"/>
</dbReference>
<evidence type="ECO:0000259" key="11">
    <source>
        <dbReference type="PROSITE" id="PS50112"/>
    </source>
</evidence>
<keyword evidence="4" id="KW-0716">Sensory transduction</keyword>
<proteinExistence type="predicted"/>
<comment type="catalytic activity">
    <reaction evidence="1">
        <text>ATP + protein L-histidine = ADP + protein N-phospho-L-histidine.</text>
        <dbReference type="EC" id="2.7.13.3"/>
    </reaction>
</comment>
<dbReference type="EC" id="2.7.13.3" evidence="2"/>
<dbReference type="Pfam" id="PF02518">
    <property type="entry name" value="HATPase_c"/>
    <property type="match status" value="1"/>
</dbReference>
<evidence type="ECO:0000256" key="4">
    <source>
        <dbReference type="ARBA" id="ARBA00022606"/>
    </source>
</evidence>
<dbReference type="InterPro" id="IPR001789">
    <property type="entry name" value="Sig_transdc_resp-reg_receiver"/>
</dbReference>
<gene>
    <name evidence="12" type="ORF">MANT1106_LOCUS7177</name>
</gene>
<dbReference type="SUPFAM" id="SSF55874">
    <property type="entry name" value="ATPase domain of HSP90 chaperone/DNA topoisomerase II/histidine kinase"/>
    <property type="match status" value="1"/>
</dbReference>
<dbReference type="Gene3D" id="1.10.287.130">
    <property type="match status" value="1"/>
</dbReference>
<evidence type="ECO:0000259" key="9">
    <source>
        <dbReference type="PROSITE" id="PS50109"/>
    </source>
</evidence>
<keyword evidence="3" id="KW-0157">Chromophore</keyword>
<evidence type="ECO:0000256" key="1">
    <source>
        <dbReference type="ARBA" id="ARBA00000085"/>
    </source>
</evidence>
<dbReference type="PROSITE" id="PS50109">
    <property type="entry name" value="HIS_KIN"/>
    <property type="match status" value="1"/>
</dbReference>
<dbReference type="InterPro" id="IPR005467">
    <property type="entry name" value="His_kinase_dom"/>
</dbReference>
<keyword evidence="3" id="KW-0675">Receptor</keyword>
<feature type="domain" description="Response regulatory" evidence="10">
    <location>
        <begin position="648"/>
        <end position="768"/>
    </location>
</feature>
<dbReference type="CDD" id="cd17546">
    <property type="entry name" value="REC_hyHK_CKI1_RcsC-like"/>
    <property type="match status" value="1"/>
</dbReference>
<dbReference type="InterPro" id="IPR000014">
    <property type="entry name" value="PAS"/>
</dbReference>
<name>A0A7S0SE82_9CHLO</name>
<sequence>MAEVRCGKERKTSACNVEMITLQGEAGLPVLRHFDWRVGLTSVPASNNFNNSNEDAGERGLILMGEPCSETNIEDRAKDAELVDFFQNAPIALHWLSGNGIILWANQTELDVLGYTKEEYIGQPVMKFCPDEEDLVLEIFKTLGSGNTIKDVPVRFRRKDGRIVPLLIDSNVNYKADGSFNHTRCFIRDDTGRKVREVRAATLVEEMNRSLKLLDNFMSNALHFVRTPCNVMVQALDSAKEQLQGAHDATLDDPKAAAKLVEDSMLMLDATVRQLGDLTHTLDDISDLQRFEQGAEFRPVFSYIDILPLCHNVLAQCALDCRHGVECVLLIEEGLAELPTDPKQLRRVLYQLLRNAVTWTKHGSVQLTVAPGVYPDGSPRCTFTVSDTGSGVSSVNVFAKYHQPQPPAPDKAPEGPQSSENYLQSVRQARDSQVRKGENLADESKATGIGIGLPLSYNITNALGGELTFTSEPGNTKFFFSLSSPKLACLGCSGDDAGLPPDVASALQDALLEATLPGSDSLRKRFVFTQDNAAEEYSVYESTNFDTLEGAACKTSSVYDGANNYDTRSSVDSTGSRYDPASHFAAGANLMDTEPVSRGRCSSSQPTAAKKKEPKIPDDSWASAPAESMIITPNSVATRGLAAMDPPHILVVEDTTMCWKVLKMSLTKMNCTVDVAEDGTQALEAVTKSIESNHPYQLILMDLRMPNMDGFEATRMLKEVMKYSVPIVALTAETGADVRERCKHIGFDKFVQKPLRGALLKSILDQFCQHVTE</sequence>
<dbReference type="Pfam" id="PF13426">
    <property type="entry name" value="PAS_9"/>
    <property type="match status" value="1"/>
</dbReference>
<organism evidence="12">
    <name type="scientific">Mantoniella antarctica</name>
    <dbReference type="NCBI Taxonomy" id="81844"/>
    <lineage>
        <taxon>Eukaryota</taxon>
        <taxon>Viridiplantae</taxon>
        <taxon>Chlorophyta</taxon>
        <taxon>Mamiellophyceae</taxon>
        <taxon>Mamiellales</taxon>
        <taxon>Mamiellaceae</taxon>
        <taxon>Mantoniella</taxon>
    </lineage>
</organism>
<dbReference type="PROSITE" id="PS50110">
    <property type="entry name" value="RESPONSE_REGULATORY"/>
    <property type="match status" value="1"/>
</dbReference>
<evidence type="ECO:0000256" key="8">
    <source>
        <dbReference type="SAM" id="MobiDB-lite"/>
    </source>
</evidence>
<keyword evidence="6" id="KW-0418">Kinase</keyword>
<dbReference type="InterPro" id="IPR036890">
    <property type="entry name" value="HATPase_C_sf"/>
</dbReference>
<evidence type="ECO:0000256" key="3">
    <source>
        <dbReference type="ARBA" id="ARBA00022543"/>
    </source>
</evidence>
<dbReference type="PROSITE" id="PS50112">
    <property type="entry name" value="PAS"/>
    <property type="match status" value="1"/>
</dbReference>
<keyword evidence="7" id="KW-0597">Phosphoprotein</keyword>
<protein>
    <recommendedName>
        <fullName evidence="2">histidine kinase</fullName>
        <ecNumber evidence="2">2.7.13.3</ecNumber>
    </recommendedName>
</protein>
<dbReference type="EMBL" id="HBFC01012321">
    <property type="protein sequence ID" value="CAD8704495.1"/>
    <property type="molecule type" value="Transcribed_RNA"/>
</dbReference>